<dbReference type="Proteomes" id="UP000317650">
    <property type="component" value="Chromosome 7"/>
</dbReference>
<sequence length="151" mass="16269">MRLSGWVWVSIDQTVLNSANGSNSESFYVGERGGPVFSATTSCQSKGLRDGVTASGGASERHHIEQCCLGGNAEATRQKVTDRDVRHGQAALLLYLAIPALPSTVECREESSELLIQSLFAASLSTPSFSLPIYVVVIQYQHRPSLDLSVK</sequence>
<proteinExistence type="predicted"/>
<keyword evidence="2" id="KW-1185">Reference proteome</keyword>
<name>A0A4S8JG02_MUSBA</name>
<reference evidence="1 2" key="1">
    <citation type="journal article" date="2019" name="Nat. Plants">
        <title>Genome sequencing of Musa balbisiana reveals subgenome evolution and function divergence in polyploid bananas.</title>
        <authorList>
            <person name="Yao X."/>
        </authorList>
    </citation>
    <scope>NUCLEOTIDE SEQUENCE [LARGE SCALE GENOMIC DNA]</scope>
    <source>
        <strain evidence="2">cv. DH-PKW</strain>
        <tissue evidence="1">Leaves</tissue>
    </source>
</reference>
<evidence type="ECO:0000313" key="1">
    <source>
        <dbReference type="EMBL" id="THU59882.1"/>
    </source>
</evidence>
<accession>A0A4S8JG02</accession>
<dbReference type="EMBL" id="PYDT01000005">
    <property type="protein sequence ID" value="THU59882.1"/>
    <property type="molecule type" value="Genomic_DNA"/>
</dbReference>
<organism evidence="1 2">
    <name type="scientific">Musa balbisiana</name>
    <name type="common">Banana</name>
    <dbReference type="NCBI Taxonomy" id="52838"/>
    <lineage>
        <taxon>Eukaryota</taxon>
        <taxon>Viridiplantae</taxon>
        <taxon>Streptophyta</taxon>
        <taxon>Embryophyta</taxon>
        <taxon>Tracheophyta</taxon>
        <taxon>Spermatophyta</taxon>
        <taxon>Magnoliopsida</taxon>
        <taxon>Liliopsida</taxon>
        <taxon>Zingiberales</taxon>
        <taxon>Musaceae</taxon>
        <taxon>Musa</taxon>
    </lineage>
</organism>
<protein>
    <submittedName>
        <fullName evidence="1">Uncharacterized protein</fullName>
    </submittedName>
</protein>
<evidence type="ECO:0000313" key="2">
    <source>
        <dbReference type="Proteomes" id="UP000317650"/>
    </source>
</evidence>
<dbReference type="AlphaFoldDB" id="A0A4S8JG02"/>
<gene>
    <name evidence="1" type="ORF">C4D60_Mb07t06700</name>
</gene>
<comment type="caution">
    <text evidence="1">The sequence shown here is derived from an EMBL/GenBank/DDBJ whole genome shotgun (WGS) entry which is preliminary data.</text>
</comment>